<evidence type="ECO:0000313" key="2">
    <source>
        <dbReference type="EMBL" id="RNA18592.1"/>
    </source>
</evidence>
<gene>
    <name evidence="2" type="ORF">BpHYR1_047983</name>
</gene>
<proteinExistence type="predicted"/>
<organism evidence="2 3">
    <name type="scientific">Brachionus plicatilis</name>
    <name type="common">Marine rotifer</name>
    <name type="synonym">Brachionus muelleri</name>
    <dbReference type="NCBI Taxonomy" id="10195"/>
    <lineage>
        <taxon>Eukaryota</taxon>
        <taxon>Metazoa</taxon>
        <taxon>Spiralia</taxon>
        <taxon>Gnathifera</taxon>
        <taxon>Rotifera</taxon>
        <taxon>Eurotatoria</taxon>
        <taxon>Monogononta</taxon>
        <taxon>Pseudotrocha</taxon>
        <taxon>Ploima</taxon>
        <taxon>Brachionidae</taxon>
        <taxon>Brachionus</taxon>
    </lineage>
</organism>
<dbReference type="Proteomes" id="UP000276133">
    <property type="component" value="Unassembled WGS sequence"/>
</dbReference>
<accession>A0A3M7R4S0</accession>
<keyword evidence="1" id="KW-0732">Signal</keyword>
<evidence type="ECO:0000256" key="1">
    <source>
        <dbReference type="SAM" id="SignalP"/>
    </source>
</evidence>
<evidence type="ECO:0000313" key="3">
    <source>
        <dbReference type="Proteomes" id="UP000276133"/>
    </source>
</evidence>
<keyword evidence="3" id="KW-1185">Reference proteome</keyword>
<evidence type="ECO:0008006" key="4">
    <source>
        <dbReference type="Google" id="ProtNLM"/>
    </source>
</evidence>
<protein>
    <recommendedName>
        <fullName evidence="4">Secreted protein</fullName>
    </recommendedName>
</protein>
<reference evidence="2 3" key="1">
    <citation type="journal article" date="2018" name="Sci. Rep.">
        <title>Genomic signatures of local adaptation to the degree of environmental predictability in rotifers.</title>
        <authorList>
            <person name="Franch-Gras L."/>
            <person name="Hahn C."/>
            <person name="Garcia-Roger E.M."/>
            <person name="Carmona M.J."/>
            <person name="Serra M."/>
            <person name="Gomez A."/>
        </authorList>
    </citation>
    <scope>NUCLEOTIDE SEQUENCE [LARGE SCALE GENOMIC DNA]</scope>
    <source>
        <strain evidence="2">HYR1</strain>
    </source>
</reference>
<sequence length="147" mass="17434">MLRKIFSLFFFSSILLSSFQMPVLKDTKNENALSWDFDDEYTNAREDNFDLTTSQTSYEYQNDIDFFNSEPERDETDLESQFSDKLEDLGHEEIDTNEPTTNPYFVGTFETEILYPSTSPYTSTVKLMKNEEYIDIDQNDDYEKLFF</sequence>
<name>A0A3M7R4S0_BRAPC</name>
<dbReference type="EMBL" id="REGN01004208">
    <property type="protein sequence ID" value="RNA18592.1"/>
    <property type="molecule type" value="Genomic_DNA"/>
</dbReference>
<feature type="signal peptide" evidence="1">
    <location>
        <begin position="1"/>
        <end position="20"/>
    </location>
</feature>
<dbReference type="AlphaFoldDB" id="A0A3M7R4S0"/>
<feature type="chain" id="PRO_5018291059" description="Secreted protein" evidence="1">
    <location>
        <begin position="21"/>
        <end position="147"/>
    </location>
</feature>
<comment type="caution">
    <text evidence="2">The sequence shown here is derived from an EMBL/GenBank/DDBJ whole genome shotgun (WGS) entry which is preliminary data.</text>
</comment>